<dbReference type="Gene3D" id="1.10.340.70">
    <property type="match status" value="1"/>
</dbReference>
<dbReference type="GO" id="GO:0003964">
    <property type="term" value="F:RNA-directed DNA polymerase activity"/>
    <property type="evidence" value="ECO:0007669"/>
    <property type="project" value="UniProtKB-KW"/>
</dbReference>
<dbReference type="Proteomes" id="UP001274896">
    <property type="component" value="Unassembled WGS sequence"/>
</dbReference>
<gene>
    <name evidence="22" type="ORF">QTP70_011207</name>
</gene>
<dbReference type="GO" id="GO:0015074">
    <property type="term" value="P:DNA integration"/>
    <property type="evidence" value="ECO:0007669"/>
    <property type="project" value="UniProtKB-KW"/>
</dbReference>
<keyword evidence="16" id="KW-0238">DNA-binding</keyword>
<keyword evidence="8" id="KW-0479">Metal-binding</keyword>
<keyword evidence="4" id="KW-0645">Protease</keyword>
<evidence type="ECO:0000256" key="9">
    <source>
        <dbReference type="ARBA" id="ARBA00022750"/>
    </source>
</evidence>
<dbReference type="Gene3D" id="2.40.70.10">
    <property type="entry name" value="Acid Proteases"/>
    <property type="match status" value="1"/>
</dbReference>
<dbReference type="InterPro" id="IPR043128">
    <property type="entry name" value="Rev_trsase/Diguanyl_cyclase"/>
</dbReference>
<dbReference type="InterPro" id="IPR012337">
    <property type="entry name" value="RNaseH-like_sf"/>
</dbReference>
<evidence type="ECO:0000256" key="13">
    <source>
        <dbReference type="ARBA" id="ARBA00022908"/>
    </source>
</evidence>
<dbReference type="Pfam" id="PF17917">
    <property type="entry name" value="RT_RNaseH"/>
    <property type="match status" value="1"/>
</dbReference>
<evidence type="ECO:0000256" key="6">
    <source>
        <dbReference type="ARBA" id="ARBA00022695"/>
    </source>
</evidence>
<dbReference type="CDD" id="cd00303">
    <property type="entry name" value="retropepsin_like"/>
    <property type="match status" value="1"/>
</dbReference>
<sequence length="1311" mass="147304">MATHSQVLTDLMTSIRQIFDRLPSTSATASAASVPLPDSPMPSPLAEPRLPPPQRFSGDPSACDGFLTQCSLTFELQPSSFPYDRAKIAYVITLLSGKALSWATAVWKAQAPFCSSYARFVEEFKRVFDHPLSGRKASKNLLTLRQKNGSATEYAIQFRTIAAGSGWNEESLMVCFLNGLSEAIKDDLAIREPARDLENLIDQAIRLDNRLRERNLNRPCVSALSASPTPAQMLPVPQNSPEPMQLGRTRLSPSERDRRMRERCCLYCGLSHLPRTLGKRPVPHRQGRTVTGLTSTTSPSNSGLFLPITLTWGDQKHILQALIDSGAAGNFMDISLAKSLQIPTNSLPAPLTVTALDGRPLAPGKITHLTSPLDLSTYQHQERMCFHLIQSPEFPVILGYPWLLQHNPHFDWSTGTVLSWGSTCQTTCMGQSSPDPVLESQESLDLSQVPIQYHHLKAVFSKKKATSLPPHRPYDCAIELPPGTCPPRGRIFSLSPPEHTAMDKYINESLAAGIIRPSTSPAGAGFFFVSKKDGGLRPCIDYRGLNKITLRNRYPLPLMATAFEILQEASIFTKLDLRNAYHLVRIRQGDEWKTAFNTPTGHYEYLVMPFGLTNAPAVFQALINDILRDMLDQFVFVYLDDILIFSSSLQEHVIHVSKVLRRLLDNHLYVKPEKLVDWPSPSSVKEVQRFLGFANFYRKFIRNFSSVAAPLSALTKGNIAGFHWGPEAELAFNKLKCRFTSAPILILPNPEIPFTVEVDASDVGVGAVLSQRGADNKLHPCAFLSHRLTPTKRNYHVGDRELLAVKVALEEWRHWLEGAKHPFQVLTDHKNLEYIQQAKRLNPRQARWSLFFNRFQFILSYRPGSKNLKPDALSRVYVNTPQEDAITPIIPSSKIVAPIRWELEGTVKQAQAREPDPGGGPTNCLFVPKTVRSQILQWGHCSRLTCHPGTSRTLEFLQRRFWWPTIKEDVTTFVKACPTCNQGKASHRSPQGLLHPLSIPHRPWSHLSMDFITGLPLSQGNTVIMVIVDRFSKADRFVPLPKLLTAKETADLIITHVFRVFGIPQDIVSDRGPQFSSRFWRAFCQSLGASVSLSSGFHPESNGQTERLNQDLETTLRCMAANNPSSWSSFVMWAEYAHNTLRSSATGMSPFECQFGYTPSLFPEQEVETAVPSAQQFVKRCRQTWKRARLKLLKASQQYQHQANRRRRSAPTLRPGQRVWLSTKNIPLRMESRKLSQRFIGPFKISRKVNPVTYRLYLPKSLKINPTFHVSLLKPVLSSPFLAKGNTPPPRNIGGQPAYTVHRVLDVRQVH</sequence>
<evidence type="ECO:0000256" key="7">
    <source>
        <dbReference type="ARBA" id="ARBA00022722"/>
    </source>
</evidence>
<reference evidence="22" key="1">
    <citation type="submission" date="2023-06" db="EMBL/GenBank/DDBJ databases">
        <title>Male Hemibagrus guttatus genome.</title>
        <authorList>
            <person name="Bian C."/>
        </authorList>
    </citation>
    <scope>NUCLEOTIDE SEQUENCE</scope>
    <source>
        <strain evidence="22">Male_cb2023</strain>
        <tissue evidence="22">Muscle</tissue>
    </source>
</reference>
<dbReference type="Pfam" id="PF17921">
    <property type="entry name" value="Integrase_H2C2"/>
    <property type="match status" value="1"/>
</dbReference>
<dbReference type="EMBL" id="JAUCMX010000012">
    <property type="protein sequence ID" value="KAK3528745.1"/>
    <property type="molecule type" value="Genomic_DNA"/>
</dbReference>
<keyword evidence="15" id="KW-0239">DNA-directed DNA polymerase</keyword>
<evidence type="ECO:0000256" key="14">
    <source>
        <dbReference type="ARBA" id="ARBA00022918"/>
    </source>
</evidence>
<keyword evidence="23" id="KW-1185">Reference proteome</keyword>
<dbReference type="SUPFAM" id="SSF53098">
    <property type="entry name" value="Ribonuclease H-like"/>
    <property type="match status" value="1"/>
</dbReference>
<dbReference type="InterPro" id="IPR043502">
    <property type="entry name" value="DNA/RNA_pol_sf"/>
</dbReference>
<dbReference type="Pfam" id="PF24626">
    <property type="entry name" value="SH3_Tf2-1"/>
    <property type="match status" value="1"/>
</dbReference>
<keyword evidence="14" id="KW-0695">RNA-directed DNA polymerase</keyword>
<dbReference type="GO" id="GO:0004190">
    <property type="term" value="F:aspartic-type endopeptidase activity"/>
    <property type="evidence" value="ECO:0007669"/>
    <property type="project" value="UniProtKB-KW"/>
</dbReference>
<evidence type="ECO:0000256" key="19">
    <source>
        <dbReference type="SAM" id="MobiDB-lite"/>
    </source>
</evidence>
<protein>
    <recommendedName>
        <fullName evidence="18">Gypsy retrotransposon integrase-like protein 1</fullName>
        <ecNumber evidence="3">2.7.7.49</ecNumber>
        <ecNumber evidence="2">3.1.26.4</ecNumber>
    </recommendedName>
</protein>
<dbReference type="Gene3D" id="3.30.420.10">
    <property type="entry name" value="Ribonuclease H-like superfamily/Ribonuclease H"/>
    <property type="match status" value="1"/>
</dbReference>
<comment type="caution">
    <text evidence="22">The sequence shown here is derived from an EMBL/GenBank/DDBJ whole genome shotgun (WGS) entry which is preliminary data.</text>
</comment>
<evidence type="ECO:0000256" key="15">
    <source>
        <dbReference type="ARBA" id="ARBA00022932"/>
    </source>
</evidence>
<evidence type="ECO:0000256" key="3">
    <source>
        <dbReference type="ARBA" id="ARBA00012493"/>
    </source>
</evidence>
<evidence type="ECO:0000256" key="1">
    <source>
        <dbReference type="ARBA" id="ARBA00010879"/>
    </source>
</evidence>
<dbReference type="CDD" id="cd01647">
    <property type="entry name" value="RT_LTR"/>
    <property type="match status" value="1"/>
</dbReference>
<feature type="region of interest" description="Disordered" evidence="19">
    <location>
        <begin position="29"/>
        <end position="58"/>
    </location>
</feature>
<feature type="compositionally biased region" description="Pro residues" evidence="19">
    <location>
        <begin position="37"/>
        <end position="54"/>
    </location>
</feature>
<dbReference type="InterPro" id="IPR036397">
    <property type="entry name" value="RNaseH_sf"/>
</dbReference>
<keyword evidence="6" id="KW-0548">Nucleotidyltransferase</keyword>
<evidence type="ECO:0000256" key="12">
    <source>
        <dbReference type="ARBA" id="ARBA00022842"/>
    </source>
</evidence>
<dbReference type="InterPro" id="IPR041588">
    <property type="entry name" value="Integrase_H2C2"/>
</dbReference>
<dbReference type="GO" id="GO:0003887">
    <property type="term" value="F:DNA-directed DNA polymerase activity"/>
    <property type="evidence" value="ECO:0007669"/>
    <property type="project" value="UniProtKB-KW"/>
</dbReference>
<evidence type="ECO:0000256" key="10">
    <source>
        <dbReference type="ARBA" id="ARBA00022759"/>
    </source>
</evidence>
<keyword evidence="11" id="KW-0378">Hydrolase</keyword>
<evidence type="ECO:0000313" key="22">
    <source>
        <dbReference type="EMBL" id="KAK3528745.1"/>
    </source>
</evidence>
<dbReference type="FunFam" id="3.30.70.270:FF:000020">
    <property type="entry name" value="Transposon Tf2-6 polyprotein-like Protein"/>
    <property type="match status" value="1"/>
</dbReference>
<dbReference type="InterPro" id="IPR056924">
    <property type="entry name" value="SH3_Tf2-1"/>
</dbReference>
<dbReference type="CDD" id="cd09274">
    <property type="entry name" value="RNase_HI_RT_Ty3"/>
    <property type="match status" value="1"/>
</dbReference>
<dbReference type="SUPFAM" id="SSF56672">
    <property type="entry name" value="DNA/RNA polymerases"/>
    <property type="match status" value="1"/>
</dbReference>
<evidence type="ECO:0000256" key="16">
    <source>
        <dbReference type="ARBA" id="ARBA00023125"/>
    </source>
</evidence>
<accession>A0AAE0QQK5</accession>
<proteinExistence type="inferred from homology"/>
<keyword evidence="9" id="KW-0064">Aspartyl protease</keyword>
<dbReference type="InterPro" id="IPR041373">
    <property type="entry name" value="RT_RNaseH"/>
</dbReference>
<feature type="domain" description="Reverse transcriptase" evidence="20">
    <location>
        <begin position="510"/>
        <end position="695"/>
    </location>
</feature>
<dbReference type="EC" id="2.7.7.49" evidence="3"/>
<evidence type="ECO:0000256" key="2">
    <source>
        <dbReference type="ARBA" id="ARBA00012180"/>
    </source>
</evidence>
<dbReference type="GO" id="GO:0004523">
    <property type="term" value="F:RNA-DNA hybrid ribonuclease activity"/>
    <property type="evidence" value="ECO:0007669"/>
    <property type="project" value="UniProtKB-EC"/>
</dbReference>
<keyword evidence="12" id="KW-0460">Magnesium</keyword>
<evidence type="ECO:0000259" key="21">
    <source>
        <dbReference type="PROSITE" id="PS50994"/>
    </source>
</evidence>
<dbReference type="Pfam" id="PF03732">
    <property type="entry name" value="Retrotrans_gag"/>
    <property type="match status" value="1"/>
</dbReference>
<feature type="region of interest" description="Disordered" evidence="19">
    <location>
        <begin position="227"/>
        <end position="254"/>
    </location>
</feature>
<keyword evidence="17" id="KW-0233">DNA recombination</keyword>
<dbReference type="FunFam" id="1.10.340.70:FF:000001">
    <property type="entry name" value="Retrovirus-related Pol polyprotein from transposon gypsy-like Protein"/>
    <property type="match status" value="1"/>
</dbReference>
<dbReference type="InterPro" id="IPR005162">
    <property type="entry name" value="Retrotrans_gag_dom"/>
</dbReference>
<organism evidence="22 23">
    <name type="scientific">Hemibagrus guttatus</name>
    <dbReference type="NCBI Taxonomy" id="175788"/>
    <lineage>
        <taxon>Eukaryota</taxon>
        <taxon>Metazoa</taxon>
        <taxon>Chordata</taxon>
        <taxon>Craniata</taxon>
        <taxon>Vertebrata</taxon>
        <taxon>Euteleostomi</taxon>
        <taxon>Actinopterygii</taxon>
        <taxon>Neopterygii</taxon>
        <taxon>Teleostei</taxon>
        <taxon>Ostariophysi</taxon>
        <taxon>Siluriformes</taxon>
        <taxon>Bagridae</taxon>
        <taxon>Hemibagrus</taxon>
    </lineage>
</organism>
<name>A0AAE0QQK5_9TELE</name>
<keyword evidence="7" id="KW-0540">Nuclease</keyword>
<dbReference type="InterPro" id="IPR021109">
    <property type="entry name" value="Peptidase_aspartic_dom_sf"/>
</dbReference>
<keyword evidence="5" id="KW-0808">Transferase</keyword>
<evidence type="ECO:0000256" key="11">
    <source>
        <dbReference type="ARBA" id="ARBA00022801"/>
    </source>
</evidence>
<dbReference type="Gene3D" id="3.10.10.10">
    <property type="entry name" value="HIV Type 1 Reverse Transcriptase, subunit A, domain 1"/>
    <property type="match status" value="1"/>
</dbReference>
<dbReference type="FunFam" id="3.10.20.370:FF:000003">
    <property type="entry name" value="Transposon Tf2-6 polyprotein"/>
    <property type="match status" value="1"/>
</dbReference>
<evidence type="ECO:0000256" key="4">
    <source>
        <dbReference type="ARBA" id="ARBA00022670"/>
    </source>
</evidence>
<dbReference type="PANTHER" id="PTHR37984">
    <property type="entry name" value="PROTEIN CBG26694"/>
    <property type="match status" value="1"/>
</dbReference>
<dbReference type="InterPro" id="IPR050951">
    <property type="entry name" value="Retrovirus_Pol_polyprotein"/>
</dbReference>
<evidence type="ECO:0000256" key="8">
    <source>
        <dbReference type="ARBA" id="ARBA00022723"/>
    </source>
</evidence>
<dbReference type="InterPro" id="IPR001584">
    <property type="entry name" value="Integrase_cat-core"/>
</dbReference>
<keyword evidence="13" id="KW-0229">DNA integration</keyword>
<dbReference type="InterPro" id="IPR000477">
    <property type="entry name" value="RT_dom"/>
</dbReference>
<dbReference type="EC" id="3.1.26.4" evidence="2"/>
<dbReference type="GO" id="GO:0003677">
    <property type="term" value="F:DNA binding"/>
    <property type="evidence" value="ECO:0007669"/>
    <property type="project" value="UniProtKB-KW"/>
</dbReference>
<dbReference type="PANTHER" id="PTHR37984:SF5">
    <property type="entry name" value="PROTEIN NYNRIN-LIKE"/>
    <property type="match status" value="1"/>
</dbReference>
<dbReference type="GO" id="GO:0006508">
    <property type="term" value="P:proteolysis"/>
    <property type="evidence" value="ECO:0007669"/>
    <property type="project" value="UniProtKB-KW"/>
</dbReference>
<dbReference type="PROSITE" id="PS50994">
    <property type="entry name" value="INTEGRASE"/>
    <property type="match status" value="1"/>
</dbReference>
<dbReference type="PROSITE" id="PS50878">
    <property type="entry name" value="RT_POL"/>
    <property type="match status" value="1"/>
</dbReference>
<evidence type="ECO:0000259" key="20">
    <source>
        <dbReference type="PROSITE" id="PS50878"/>
    </source>
</evidence>
<dbReference type="Pfam" id="PF00078">
    <property type="entry name" value="RVT_1"/>
    <property type="match status" value="1"/>
</dbReference>
<dbReference type="FunFam" id="3.30.420.10:FF:000032">
    <property type="entry name" value="Retrovirus-related Pol polyprotein from transposon 297-like Protein"/>
    <property type="match status" value="1"/>
</dbReference>
<dbReference type="GO" id="GO:0046872">
    <property type="term" value="F:metal ion binding"/>
    <property type="evidence" value="ECO:0007669"/>
    <property type="project" value="UniProtKB-KW"/>
</dbReference>
<evidence type="ECO:0000256" key="18">
    <source>
        <dbReference type="ARBA" id="ARBA00039658"/>
    </source>
</evidence>
<keyword evidence="10" id="KW-0255">Endonuclease</keyword>
<dbReference type="Pfam" id="PF00665">
    <property type="entry name" value="rve"/>
    <property type="match status" value="1"/>
</dbReference>
<comment type="similarity">
    <text evidence="1">Belongs to the beta type-B retroviral polymerase family. HERV class-II K(HML-2) pol subfamily.</text>
</comment>
<dbReference type="Gene3D" id="3.30.70.270">
    <property type="match status" value="1"/>
</dbReference>
<feature type="domain" description="Integrase catalytic" evidence="21">
    <location>
        <begin position="999"/>
        <end position="1158"/>
    </location>
</feature>
<evidence type="ECO:0000313" key="23">
    <source>
        <dbReference type="Proteomes" id="UP001274896"/>
    </source>
</evidence>
<dbReference type="Gene3D" id="3.10.20.370">
    <property type="match status" value="1"/>
</dbReference>
<evidence type="ECO:0000256" key="5">
    <source>
        <dbReference type="ARBA" id="ARBA00022679"/>
    </source>
</evidence>
<dbReference type="GO" id="GO:0006310">
    <property type="term" value="P:DNA recombination"/>
    <property type="evidence" value="ECO:0007669"/>
    <property type="project" value="UniProtKB-KW"/>
</dbReference>
<evidence type="ECO:0000256" key="17">
    <source>
        <dbReference type="ARBA" id="ARBA00023172"/>
    </source>
</evidence>